<reference evidence="5" key="1">
    <citation type="submission" date="2020-07" db="EMBL/GenBank/DDBJ databases">
        <title>Multicomponent nature underlies the extraordinary mechanical properties of spider dragline silk.</title>
        <authorList>
            <person name="Kono N."/>
            <person name="Nakamura H."/>
            <person name="Mori M."/>
            <person name="Yoshida Y."/>
            <person name="Ohtoshi R."/>
            <person name="Malay A.D."/>
            <person name="Moran D.A.P."/>
            <person name="Tomita M."/>
            <person name="Numata K."/>
            <person name="Arakawa K."/>
        </authorList>
    </citation>
    <scope>NUCLEOTIDE SEQUENCE</scope>
</reference>
<evidence type="ECO:0000256" key="4">
    <source>
        <dbReference type="SAM" id="MobiDB-lite"/>
    </source>
</evidence>
<dbReference type="GO" id="GO:0031490">
    <property type="term" value="F:chromatin DNA binding"/>
    <property type="evidence" value="ECO:0007669"/>
    <property type="project" value="TreeGrafter"/>
</dbReference>
<evidence type="ECO:0000256" key="3">
    <source>
        <dbReference type="ARBA" id="ARBA00034483"/>
    </source>
</evidence>
<proteinExistence type="inferred from homology"/>
<sequence>MAELCPPPSPPDPPYPPASKEQLLPPTPSVYLENKKDAFSPQLQEFCLSHPIAVIRGLTSVLKLDLGLFSTKTLVEANPDHTIEVRTQLMQSSDENWDPEKRKQVWRCESHRSHTSIARYAQYQASSFQESLREEHDKIAVGQATRESDSDSNSSVSRSKKGKRTVF</sequence>
<evidence type="ECO:0000256" key="1">
    <source>
        <dbReference type="ARBA" id="ARBA00004123"/>
    </source>
</evidence>
<dbReference type="GO" id="GO:0010468">
    <property type="term" value="P:regulation of gene expression"/>
    <property type="evidence" value="ECO:0007669"/>
    <property type="project" value="TreeGrafter"/>
</dbReference>
<evidence type="ECO:0000313" key="6">
    <source>
        <dbReference type="Proteomes" id="UP000887116"/>
    </source>
</evidence>
<dbReference type="AlphaFoldDB" id="A0A8X6HHU4"/>
<dbReference type="Gene3D" id="2.60.120.650">
    <property type="entry name" value="Cupin"/>
    <property type="match status" value="1"/>
</dbReference>
<dbReference type="OrthoDB" id="418911at2759"/>
<dbReference type="GO" id="GO:0000978">
    <property type="term" value="F:RNA polymerase II cis-regulatory region sequence-specific DNA binding"/>
    <property type="evidence" value="ECO:0007669"/>
    <property type="project" value="TreeGrafter"/>
</dbReference>
<feature type="region of interest" description="Disordered" evidence="4">
    <location>
        <begin position="134"/>
        <end position="167"/>
    </location>
</feature>
<dbReference type="PANTHER" id="PTHR14017:SF1">
    <property type="entry name" value="LD02225P"/>
    <property type="match status" value="1"/>
</dbReference>
<comment type="caution">
    <text evidence="5">The sequence shown here is derived from an EMBL/GenBank/DDBJ whole genome shotgun (WGS) entry which is preliminary data.</text>
</comment>
<protein>
    <submittedName>
        <fullName evidence="5">Lysine-specific demethylase 6A</fullName>
    </submittedName>
</protein>
<dbReference type="Proteomes" id="UP000887116">
    <property type="component" value="Unassembled WGS sequence"/>
</dbReference>
<keyword evidence="6" id="KW-1185">Reference proteome</keyword>
<comment type="similarity">
    <text evidence="3">Belongs to the UTX family.</text>
</comment>
<gene>
    <name evidence="5" type="primary">KDM6A</name>
    <name evidence="5" type="ORF">TNCT_286881</name>
</gene>
<evidence type="ECO:0000313" key="5">
    <source>
        <dbReference type="EMBL" id="GFR22460.1"/>
    </source>
</evidence>
<dbReference type="InterPro" id="IPR051630">
    <property type="entry name" value="Corepressor-Demethylase"/>
</dbReference>
<name>A0A8X6HHU4_TRICU</name>
<organism evidence="5 6">
    <name type="scientific">Trichonephila clavata</name>
    <name type="common">Joro spider</name>
    <name type="synonym">Nephila clavata</name>
    <dbReference type="NCBI Taxonomy" id="2740835"/>
    <lineage>
        <taxon>Eukaryota</taxon>
        <taxon>Metazoa</taxon>
        <taxon>Ecdysozoa</taxon>
        <taxon>Arthropoda</taxon>
        <taxon>Chelicerata</taxon>
        <taxon>Arachnida</taxon>
        <taxon>Araneae</taxon>
        <taxon>Araneomorphae</taxon>
        <taxon>Entelegynae</taxon>
        <taxon>Araneoidea</taxon>
        <taxon>Nephilidae</taxon>
        <taxon>Trichonephila</taxon>
    </lineage>
</organism>
<evidence type="ECO:0000256" key="2">
    <source>
        <dbReference type="ARBA" id="ARBA00023242"/>
    </source>
</evidence>
<dbReference type="GO" id="GO:0044666">
    <property type="term" value="C:MLL3/4 complex"/>
    <property type="evidence" value="ECO:0007669"/>
    <property type="project" value="TreeGrafter"/>
</dbReference>
<keyword evidence="2" id="KW-0539">Nucleus</keyword>
<accession>A0A8X6HHU4</accession>
<dbReference type="GO" id="GO:0071558">
    <property type="term" value="F:histone H3K27me2/H3K27me3 demethylase activity"/>
    <property type="evidence" value="ECO:0007669"/>
    <property type="project" value="TreeGrafter"/>
</dbReference>
<feature type="compositionally biased region" description="Basic residues" evidence="4">
    <location>
        <begin position="158"/>
        <end position="167"/>
    </location>
</feature>
<dbReference type="PANTHER" id="PTHR14017">
    <property type="entry name" value="LYSINE-SPECIFIC DEMETHYLASE"/>
    <property type="match status" value="1"/>
</dbReference>
<feature type="compositionally biased region" description="Pro residues" evidence="4">
    <location>
        <begin position="1"/>
        <end position="17"/>
    </location>
</feature>
<dbReference type="SUPFAM" id="SSF51197">
    <property type="entry name" value="Clavaminate synthase-like"/>
    <property type="match status" value="1"/>
</dbReference>
<dbReference type="EMBL" id="BMAO01038079">
    <property type="protein sequence ID" value="GFR22460.1"/>
    <property type="molecule type" value="Genomic_DNA"/>
</dbReference>
<comment type="subcellular location">
    <subcellularLocation>
        <location evidence="1">Nucleus</location>
    </subcellularLocation>
</comment>
<feature type="region of interest" description="Disordered" evidence="4">
    <location>
        <begin position="1"/>
        <end position="27"/>
    </location>
</feature>